<dbReference type="PANTHER" id="PTHR16943:SF8">
    <property type="entry name" value="2-METHYLCITRATE DEHYDRATASE"/>
    <property type="match status" value="1"/>
</dbReference>
<dbReference type="Pfam" id="PF03972">
    <property type="entry name" value="MmgE_PrpD_N"/>
    <property type="match status" value="1"/>
</dbReference>
<dbReference type="Gene3D" id="3.30.1330.120">
    <property type="entry name" value="2-methylcitrate dehydratase PrpD"/>
    <property type="match status" value="1"/>
</dbReference>
<dbReference type="InterPro" id="IPR036148">
    <property type="entry name" value="MmgE/PrpD_sf"/>
</dbReference>
<organism evidence="4 5">
    <name type="scientific">Nocardia jiangxiensis</name>
    <dbReference type="NCBI Taxonomy" id="282685"/>
    <lineage>
        <taxon>Bacteria</taxon>
        <taxon>Bacillati</taxon>
        <taxon>Actinomycetota</taxon>
        <taxon>Actinomycetes</taxon>
        <taxon>Mycobacteriales</taxon>
        <taxon>Nocardiaceae</taxon>
        <taxon>Nocardia</taxon>
    </lineage>
</organism>
<evidence type="ECO:0000259" key="2">
    <source>
        <dbReference type="Pfam" id="PF03972"/>
    </source>
</evidence>
<evidence type="ECO:0000313" key="5">
    <source>
        <dbReference type="Proteomes" id="UP001601992"/>
    </source>
</evidence>
<dbReference type="InterPro" id="IPR005656">
    <property type="entry name" value="MmgE_PrpD"/>
</dbReference>
<dbReference type="RefSeq" id="WP_387406349.1">
    <property type="nucleotide sequence ID" value="NZ_JBIAQY010000018.1"/>
</dbReference>
<dbReference type="Gene3D" id="1.10.4100.10">
    <property type="entry name" value="2-methylcitrate dehydratase PrpD"/>
    <property type="match status" value="1"/>
</dbReference>
<feature type="domain" description="MmgE/PrpD N-terminal" evidence="2">
    <location>
        <begin position="14"/>
        <end position="236"/>
    </location>
</feature>
<protein>
    <submittedName>
        <fullName evidence="4">MmgE/PrpD family protein</fullName>
    </submittedName>
</protein>
<dbReference type="InterPro" id="IPR045336">
    <property type="entry name" value="MmgE_PrpD_N"/>
</dbReference>
<comment type="caution">
    <text evidence="4">The sequence shown here is derived from an EMBL/GenBank/DDBJ whole genome shotgun (WGS) entry which is preliminary data.</text>
</comment>
<dbReference type="InterPro" id="IPR042183">
    <property type="entry name" value="MmgE/PrpD_sf_1"/>
</dbReference>
<dbReference type="PANTHER" id="PTHR16943">
    <property type="entry name" value="2-METHYLCITRATE DEHYDRATASE-RELATED"/>
    <property type="match status" value="1"/>
</dbReference>
<comment type="similarity">
    <text evidence="1">Belongs to the PrpD family.</text>
</comment>
<gene>
    <name evidence="4" type="ORF">ACFYXQ_36595</name>
</gene>
<accession>A0ABW6SAM0</accession>
<feature type="domain" description="MmgE/PrpD C-terminal" evidence="3">
    <location>
        <begin position="262"/>
        <end position="418"/>
    </location>
</feature>
<dbReference type="SUPFAM" id="SSF103378">
    <property type="entry name" value="2-methylcitrate dehydratase PrpD"/>
    <property type="match status" value="1"/>
</dbReference>
<dbReference type="EMBL" id="JBIAQY010000018">
    <property type="protein sequence ID" value="MFF3573294.1"/>
    <property type="molecule type" value="Genomic_DNA"/>
</dbReference>
<evidence type="ECO:0000313" key="4">
    <source>
        <dbReference type="EMBL" id="MFF3573294.1"/>
    </source>
</evidence>
<dbReference type="InterPro" id="IPR042188">
    <property type="entry name" value="MmgE/PrpD_sf_2"/>
</dbReference>
<name>A0ABW6SAM0_9NOCA</name>
<keyword evidence="5" id="KW-1185">Reference proteome</keyword>
<evidence type="ECO:0000256" key="1">
    <source>
        <dbReference type="ARBA" id="ARBA00006174"/>
    </source>
</evidence>
<evidence type="ECO:0000259" key="3">
    <source>
        <dbReference type="Pfam" id="PF19305"/>
    </source>
</evidence>
<sequence>MTSLATSLWDRFGSLTTADIPEGVQTIARQSMLDWFGCALAGSAEAGPRIVREEFGGVPGPATVIGQGTTTAASHAALINGAAGHALDFDDGNAVMRGHPTVPVMPAVLAVSEELGATGSELLAAFVAGQEIQARLGRIMGGSQYRKGWHTTASIGVFGATAAVGRLLAFDSERFGIALGLAASMSGGLKANFGTMTKPFHAGMAAGRGVTAARLVARGFTANPDAVVGSQGLCAATGLPEARLDVLDDGTWFTTRTIFKYHAACHMTHAAIESAIRLRAAVGDDPIERVTIAAHPDLMSVCGIHRPRTGLEAKFSLTATTTFALLGIDTSDARTFDDSTVARTDVGRLIELVRVDTDPSVMPGTSTVIVEAAGRSHRQSFDTNAPATDLTVQGDRLLAKFRGLATPVLGADATANLIRHVHNVADLDSIGVLGETLRGN</sequence>
<dbReference type="InterPro" id="IPR045337">
    <property type="entry name" value="MmgE_PrpD_C"/>
</dbReference>
<dbReference type="Proteomes" id="UP001601992">
    <property type="component" value="Unassembled WGS sequence"/>
</dbReference>
<dbReference type="Pfam" id="PF19305">
    <property type="entry name" value="MmgE_PrpD_C"/>
    <property type="match status" value="1"/>
</dbReference>
<reference evidence="4 5" key="1">
    <citation type="submission" date="2024-10" db="EMBL/GenBank/DDBJ databases">
        <title>The Natural Products Discovery Center: Release of the First 8490 Sequenced Strains for Exploring Actinobacteria Biosynthetic Diversity.</title>
        <authorList>
            <person name="Kalkreuter E."/>
            <person name="Kautsar S.A."/>
            <person name="Yang D."/>
            <person name="Bader C.D."/>
            <person name="Teijaro C.N."/>
            <person name="Fluegel L."/>
            <person name="Davis C.M."/>
            <person name="Simpson J.R."/>
            <person name="Lauterbach L."/>
            <person name="Steele A.D."/>
            <person name="Gui C."/>
            <person name="Meng S."/>
            <person name="Li G."/>
            <person name="Viehrig K."/>
            <person name="Ye F."/>
            <person name="Su P."/>
            <person name="Kiefer A.F."/>
            <person name="Nichols A."/>
            <person name="Cepeda A.J."/>
            <person name="Yan W."/>
            <person name="Fan B."/>
            <person name="Jiang Y."/>
            <person name="Adhikari A."/>
            <person name="Zheng C.-J."/>
            <person name="Schuster L."/>
            <person name="Cowan T.M."/>
            <person name="Smanski M.J."/>
            <person name="Chevrette M.G."/>
            <person name="De Carvalho L.P.S."/>
            <person name="Shen B."/>
        </authorList>
    </citation>
    <scope>NUCLEOTIDE SEQUENCE [LARGE SCALE GENOMIC DNA]</scope>
    <source>
        <strain evidence="4 5">NPDC002593</strain>
    </source>
</reference>
<proteinExistence type="inferred from homology"/>